<evidence type="ECO:0000313" key="3">
    <source>
        <dbReference type="Proteomes" id="UP000241808"/>
    </source>
</evidence>
<name>A0A2T4YX19_9HYPH</name>
<proteinExistence type="predicted"/>
<organism evidence="2 3">
    <name type="scientific">Phreatobacter oligotrophus</name>
    <dbReference type="NCBI Taxonomy" id="1122261"/>
    <lineage>
        <taxon>Bacteria</taxon>
        <taxon>Pseudomonadati</taxon>
        <taxon>Pseudomonadota</taxon>
        <taxon>Alphaproteobacteria</taxon>
        <taxon>Hyphomicrobiales</taxon>
        <taxon>Phreatobacteraceae</taxon>
        <taxon>Phreatobacter</taxon>
    </lineage>
</organism>
<protein>
    <submittedName>
        <fullName evidence="2">Uncharacterized protein</fullName>
    </submittedName>
</protein>
<dbReference type="EMBL" id="PZZL01000016">
    <property type="protein sequence ID" value="PTM49901.1"/>
    <property type="molecule type" value="Genomic_DNA"/>
</dbReference>
<accession>A0A2T4YX19</accession>
<comment type="caution">
    <text evidence="2">The sequence shown here is derived from an EMBL/GenBank/DDBJ whole genome shotgun (WGS) entry which is preliminary data.</text>
</comment>
<sequence>MPQRSHWLPAIACELVWRARSGHEIHQTCDCPIVPNVIPTKAAVADSSNGDVEDAASLDREFGLKHARALCAGLVHYANTDPSKHPPLGPRKQGPAASVLRSYHSSSDEAAAHDPRYGISSLEEKVGRGGSGDLSKPRVLASYSRPNADPSQNNPITASCRRPLVRGGQRPKRLLMQALKAGAWAELYDHCIRPLRGARRPPTWSAQVQPCLLGARLHWGAMPPRCARPGVGANKIQVAVAMTIAKMFRLTIAARASGKPSGDGGRVVWSPQLGPVRIAGSSIGAAVPPNRVEFRRWRRASHLDHRRLAC</sequence>
<evidence type="ECO:0000256" key="1">
    <source>
        <dbReference type="SAM" id="MobiDB-lite"/>
    </source>
</evidence>
<dbReference type="AlphaFoldDB" id="A0A2T4YX19"/>
<keyword evidence="3" id="KW-1185">Reference proteome</keyword>
<reference evidence="2 3" key="1">
    <citation type="submission" date="2018-04" db="EMBL/GenBank/DDBJ databases">
        <title>Genomic Encyclopedia of Archaeal and Bacterial Type Strains, Phase II (KMG-II): from individual species to whole genera.</title>
        <authorList>
            <person name="Goeker M."/>
        </authorList>
    </citation>
    <scope>NUCLEOTIDE SEQUENCE [LARGE SCALE GENOMIC DNA]</scope>
    <source>
        <strain evidence="2 3">DSM 25521</strain>
    </source>
</reference>
<evidence type="ECO:0000313" key="2">
    <source>
        <dbReference type="EMBL" id="PTM49901.1"/>
    </source>
</evidence>
<gene>
    <name evidence="2" type="ORF">C8P69_11615</name>
</gene>
<dbReference type="Proteomes" id="UP000241808">
    <property type="component" value="Unassembled WGS sequence"/>
</dbReference>
<feature type="compositionally biased region" description="Basic and acidic residues" evidence="1">
    <location>
        <begin position="106"/>
        <end position="127"/>
    </location>
</feature>
<feature type="region of interest" description="Disordered" evidence="1">
    <location>
        <begin position="82"/>
        <end position="159"/>
    </location>
</feature>